<dbReference type="Pfam" id="PF00069">
    <property type="entry name" value="Pkinase"/>
    <property type="match status" value="1"/>
</dbReference>
<feature type="compositionally biased region" description="Polar residues" evidence="7">
    <location>
        <begin position="469"/>
        <end position="488"/>
    </location>
</feature>
<dbReference type="EMBL" id="ASGP02000001">
    <property type="protein sequence ID" value="KAH9527312.1"/>
    <property type="molecule type" value="Genomic_DNA"/>
</dbReference>
<sequence>MAECDISNSDLATAFTSSSLDGENISNTTGDGNKKRKTHRLKQRFQVVKKLGQGTYGKVQLAINNETGQEVAIKTIKKSKVSNQQDLVRIRREIQIMSSINHPNIIHIFEVFENKDKIVLVMQYASGGELYDYVSFHKALSDTEARRVFRQIATAIYYCHKNKICHRDLKLENILLDEKGNAKIADFGLSNVFDDKHFLQTFCGSPLYASPEIVRGLPYFGPEVDCWSLGVLLYTLVYGAMPFDGSNFKKLVKQISEANYFEPPEKSPATELIHKLLTPEPKERASIIDICMDPWVNQDCEHLLLQVAEDMSNLTNHAVRLDMLLALAPGATQQNEQNQKPPPAKPSDSNETTITTTEDVSNKRPNETNSANDSLADMVEKKTTKKKSKKSTSNEQIMSNESTKQETETILDEDKPSEVSESIKEEMMIKKSNDEQAIIKADENREKENQATILPTESEPTKIVENETNKNNNSQTSLKSNESSGSITTKKRGRISIPKIWDDNQEKLKGSSSSNLSPRKEPISPGLFSVSELKKELEQRTKADTSGSSSGALAKRRDTLADTSELKQSATKIATENAKKYKNRSISLNLKNIIEKNTTTTIDDKLKSNQKEELLKSTNESRNETTTDSQFGDDEKMTTTTTTATSKTSSTSSIKDDKSLAKQIIQKNIAKAKLMEKRQTSVQSTTATSGLQSGETTPLISIENSTISVMKNSPNSSATNIFSRKSGIHDPDINNSNDKNVGSLSSSSSITDNNQNLSSVTNPAPISRSYKKVIFTKDGAKITETGKFYSHEGDGVTTRVEKTSRITITNNNNNSSSSTLLQRSDSQSSTGSLDIFDDIFDDHWTDNLFSNAKSLFYDFFGRRGEKLSLRSRAESLERTNFFPGRSTDSMKSERKFPLRDHLFERQGNSSFGSHKSLFTTKSIFSNSSFSKSSMMQNDFNMVDDMMGGDRRTSRIDDLKQKYGLSRFSSADQTQKDFFGRNRTMFDDSNDLMDQSTRKSRIEQWLNHHDEIDNNNEKDFDNCMNTYGTMMRPRRYSRTMTAAAPNNINTSTIIDNSNVKTDIIKRVEVTNSSATCQVIRHKKSSAIKSDNIAPRDIQLNFKLDDSTGALILNQSNIIPTNIVNANDVKNSSQSANDLKIEEPSSLLEQLRTFGYKKLVDRRLSDSSSTEDLPTAETVVKSSSSMVSSSNKSSERNLQFRRQNRQTLGTSENNKNTEFCVPECGSQWNI</sequence>
<organism evidence="9 10">
    <name type="scientific">Dermatophagoides farinae</name>
    <name type="common">American house dust mite</name>
    <dbReference type="NCBI Taxonomy" id="6954"/>
    <lineage>
        <taxon>Eukaryota</taxon>
        <taxon>Metazoa</taxon>
        <taxon>Ecdysozoa</taxon>
        <taxon>Arthropoda</taxon>
        <taxon>Chelicerata</taxon>
        <taxon>Arachnida</taxon>
        <taxon>Acari</taxon>
        <taxon>Acariformes</taxon>
        <taxon>Sarcoptiformes</taxon>
        <taxon>Astigmata</taxon>
        <taxon>Psoroptidia</taxon>
        <taxon>Analgoidea</taxon>
        <taxon>Pyroglyphidae</taxon>
        <taxon>Dermatophagoidinae</taxon>
        <taxon>Dermatophagoides</taxon>
    </lineage>
</organism>
<dbReference type="InterPro" id="IPR017441">
    <property type="entry name" value="Protein_kinase_ATP_BS"/>
</dbReference>
<reference evidence="9" key="1">
    <citation type="submission" date="2013-05" db="EMBL/GenBank/DDBJ databases">
        <authorList>
            <person name="Yim A.K.Y."/>
            <person name="Chan T.F."/>
            <person name="Ji K.M."/>
            <person name="Liu X.Y."/>
            <person name="Zhou J.W."/>
            <person name="Li R.Q."/>
            <person name="Yang K.Y."/>
            <person name="Li J."/>
            <person name="Li M."/>
            <person name="Law P.T.W."/>
            <person name="Wu Y.L."/>
            <person name="Cai Z.L."/>
            <person name="Qin H."/>
            <person name="Bao Y."/>
            <person name="Leung R.K.K."/>
            <person name="Ng P.K.S."/>
            <person name="Zou J."/>
            <person name="Zhong X.J."/>
            <person name="Ran P.X."/>
            <person name="Zhong N.S."/>
            <person name="Liu Z.G."/>
            <person name="Tsui S.K.W."/>
        </authorList>
    </citation>
    <scope>NUCLEOTIDE SEQUENCE</scope>
    <source>
        <strain evidence="9">Derf</strain>
        <tissue evidence="9">Whole organism</tissue>
    </source>
</reference>
<feature type="compositionally biased region" description="Basic and acidic residues" evidence="7">
    <location>
        <begin position="500"/>
        <end position="509"/>
    </location>
</feature>
<evidence type="ECO:0000256" key="1">
    <source>
        <dbReference type="ARBA" id="ARBA00022527"/>
    </source>
</evidence>
<protein>
    <submittedName>
        <fullName evidence="9">NUAK SNF1-like kinase 1</fullName>
    </submittedName>
</protein>
<dbReference type="GO" id="GO:0050321">
    <property type="term" value="F:tau-protein kinase activity"/>
    <property type="evidence" value="ECO:0007669"/>
    <property type="project" value="TreeGrafter"/>
</dbReference>
<keyword evidence="5 6" id="KW-0067">ATP-binding</keyword>
<feature type="compositionally biased region" description="Polar residues" evidence="7">
    <location>
        <begin position="347"/>
        <end position="359"/>
    </location>
</feature>
<dbReference type="GO" id="GO:0005737">
    <property type="term" value="C:cytoplasm"/>
    <property type="evidence" value="ECO:0007669"/>
    <property type="project" value="TreeGrafter"/>
</dbReference>
<dbReference type="InterPro" id="IPR008271">
    <property type="entry name" value="Ser/Thr_kinase_AS"/>
</dbReference>
<feature type="compositionally biased region" description="Basic and acidic residues" evidence="7">
    <location>
        <begin position="440"/>
        <end position="449"/>
    </location>
</feature>
<keyword evidence="4 9" id="KW-0418">Kinase</keyword>
<evidence type="ECO:0000256" key="3">
    <source>
        <dbReference type="ARBA" id="ARBA00022741"/>
    </source>
</evidence>
<evidence type="ECO:0000313" key="9">
    <source>
        <dbReference type="EMBL" id="KAH9527312.1"/>
    </source>
</evidence>
<feature type="region of interest" description="Disordered" evidence="7">
    <location>
        <begin position="332"/>
        <end position="566"/>
    </location>
</feature>
<keyword evidence="3 6" id="KW-0547">Nucleotide-binding</keyword>
<dbReference type="PANTHER" id="PTHR24346:SF93">
    <property type="entry name" value="NUAK FAMILY SNF1-LIKE KINASE 1"/>
    <property type="match status" value="1"/>
</dbReference>
<dbReference type="AlphaFoldDB" id="A0A922IAN4"/>
<dbReference type="PROSITE" id="PS50011">
    <property type="entry name" value="PROTEIN_KINASE_DOM"/>
    <property type="match status" value="1"/>
</dbReference>
<feature type="compositionally biased region" description="Basic and acidic residues" evidence="7">
    <location>
        <begin position="459"/>
        <end position="468"/>
    </location>
</feature>
<dbReference type="GO" id="GO:0005524">
    <property type="term" value="F:ATP binding"/>
    <property type="evidence" value="ECO:0007669"/>
    <property type="project" value="UniProtKB-UniRule"/>
</dbReference>
<feature type="compositionally biased region" description="Polar residues" evidence="7">
    <location>
        <begin position="680"/>
        <end position="695"/>
    </location>
</feature>
<dbReference type="SMART" id="SM00220">
    <property type="entry name" value="S_TKc"/>
    <property type="match status" value="1"/>
</dbReference>
<evidence type="ECO:0000256" key="4">
    <source>
        <dbReference type="ARBA" id="ARBA00022777"/>
    </source>
</evidence>
<dbReference type="SUPFAM" id="SSF56112">
    <property type="entry name" value="Protein kinase-like (PK-like)"/>
    <property type="match status" value="1"/>
</dbReference>
<dbReference type="PROSITE" id="PS00107">
    <property type="entry name" value="PROTEIN_KINASE_ATP"/>
    <property type="match status" value="1"/>
</dbReference>
<feature type="compositionally biased region" description="Low complexity" evidence="7">
    <location>
        <begin position="1177"/>
        <end position="1190"/>
    </location>
</feature>
<evidence type="ECO:0000313" key="10">
    <source>
        <dbReference type="Proteomes" id="UP000790347"/>
    </source>
</evidence>
<evidence type="ECO:0000256" key="5">
    <source>
        <dbReference type="ARBA" id="ARBA00022840"/>
    </source>
</evidence>
<evidence type="ECO:0000256" key="6">
    <source>
        <dbReference type="PROSITE-ProRule" id="PRU10141"/>
    </source>
</evidence>
<keyword evidence="2" id="KW-0808">Transferase</keyword>
<dbReference type="FunFam" id="1.10.510.10:FF:000389">
    <property type="entry name" value="Uncharacterized protein, isoform E"/>
    <property type="match status" value="1"/>
</dbReference>
<feature type="region of interest" description="Disordered" evidence="7">
    <location>
        <begin position="676"/>
        <end position="695"/>
    </location>
</feature>
<dbReference type="GO" id="GO:0035556">
    <property type="term" value="P:intracellular signal transduction"/>
    <property type="evidence" value="ECO:0007669"/>
    <property type="project" value="TreeGrafter"/>
</dbReference>
<feature type="region of interest" description="Disordered" evidence="7">
    <location>
        <begin position="711"/>
        <end position="763"/>
    </location>
</feature>
<keyword evidence="10" id="KW-1185">Reference proteome</keyword>
<feature type="domain" description="Protein kinase" evidence="8">
    <location>
        <begin position="45"/>
        <end position="296"/>
    </location>
</feature>
<feature type="compositionally biased region" description="Polar residues" evidence="7">
    <location>
        <begin position="711"/>
        <end position="723"/>
    </location>
</feature>
<name>A0A922IAN4_DERFA</name>
<feature type="compositionally biased region" description="Low complexity" evidence="7">
    <location>
        <begin position="638"/>
        <end position="653"/>
    </location>
</feature>
<accession>A0A922IAN4</accession>
<evidence type="ECO:0000256" key="7">
    <source>
        <dbReference type="SAM" id="MobiDB-lite"/>
    </source>
</evidence>
<dbReference type="PROSITE" id="PS00108">
    <property type="entry name" value="PROTEIN_KINASE_ST"/>
    <property type="match status" value="1"/>
</dbReference>
<feature type="compositionally biased region" description="Polar residues" evidence="7">
    <location>
        <begin position="733"/>
        <end position="742"/>
    </location>
</feature>
<feature type="compositionally biased region" description="Basic and acidic residues" evidence="7">
    <location>
        <begin position="403"/>
        <end position="434"/>
    </location>
</feature>
<feature type="region of interest" description="Disordered" evidence="7">
    <location>
        <begin position="614"/>
        <end position="656"/>
    </location>
</feature>
<feature type="compositionally biased region" description="Polar residues" evidence="7">
    <location>
        <begin position="750"/>
        <end position="763"/>
    </location>
</feature>
<keyword evidence="1" id="KW-0723">Serine/threonine-protein kinase</keyword>
<feature type="compositionally biased region" description="Basic and acidic residues" evidence="7">
    <location>
        <begin position="614"/>
        <end position="625"/>
    </location>
</feature>
<dbReference type="InterPro" id="IPR000719">
    <property type="entry name" value="Prot_kinase_dom"/>
</dbReference>
<evidence type="ECO:0000256" key="2">
    <source>
        <dbReference type="ARBA" id="ARBA00022679"/>
    </source>
</evidence>
<dbReference type="PANTHER" id="PTHR24346">
    <property type="entry name" value="MAP/MICROTUBULE AFFINITY-REGULATING KINASE"/>
    <property type="match status" value="1"/>
</dbReference>
<feature type="region of interest" description="Disordered" evidence="7">
    <location>
        <begin position="1163"/>
        <end position="1198"/>
    </location>
</feature>
<feature type="region of interest" description="Disordered" evidence="7">
    <location>
        <begin position="808"/>
        <end position="827"/>
    </location>
</feature>
<feature type="binding site" evidence="6">
    <location>
        <position position="78"/>
    </location>
    <ligand>
        <name>ATP</name>
        <dbReference type="ChEBI" id="CHEBI:30616"/>
    </ligand>
</feature>
<gene>
    <name evidence="9" type="primary">NUAK1_1</name>
    <name evidence="9" type="ORF">DERF_001335</name>
</gene>
<dbReference type="InterPro" id="IPR011009">
    <property type="entry name" value="Kinase-like_dom_sf"/>
</dbReference>
<dbReference type="Gene3D" id="1.10.510.10">
    <property type="entry name" value="Transferase(Phosphotransferase) domain 1"/>
    <property type="match status" value="1"/>
</dbReference>
<dbReference type="FunFam" id="3.30.200.20:FF:000315">
    <property type="entry name" value="Calcium-dependent protein kinase 3"/>
    <property type="match status" value="1"/>
</dbReference>
<reference evidence="9" key="2">
    <citation type="journal article" date="2022" name="Res Sq">
        <title>Comparative Genomics Reveals Insights into the Divergent Evolution of Astigmatic Mites and Household Pest Adaptations.</title>
        <authorList>
            <person name="Xiong Q."/>
            <person name="Wan A.T.-Y."/>
            <person name="Liu X.-Y."/>
            <person name="Fung C.S.-H."/>
            <person name="Xiao X."/>
            <person name="Malainual N."/>
            <person name="Hou J."/>
            <person name="Wang L."/>
            <person name="Wang M."/>
            <person name="Yang K."/>
            <person name="Cui Y."/>
            <person name="Leung E."/>
            <person name="Nong W."/>
            <person name="Shin S.-K."/>
            <person name="Au S."/>
            <person name="Jeong K.Y."/>
            <person name="Chew F.T."/>
            <person name="Hui J."/>
            <person name="Leung T.F."/>
            <person name="Tungtrongchitr A."/>
            <person name="Zhong N."/>
            <person name="Liu Z."/>
            <person name="Tsui S."/>
        </authorList>
    </citation>
    <scope>NUCLEOTIDE SEQUENCE</scope>
    <source>
        <strain evidence="9">Derf</strain>
        <tissue evidence="9">Whole organism</tissue>
    </source>
</reference>
<dbReference type="GO" id="GO:0000226">
    <property type="term" value="P:microtubule cytoskeleton organization"/>
    <property type="evidence" value="ECO:0007669"/>
    <property type="project" value="TreeGrafter"/>
</dbReference>
<proteinExistence type="predicted"/>
<feature type="compositionally biased region" description="Basic and acidic residues" evidence="7">
    <location>
        <begin position="532"/>
        <end position="543"/>
    </location>
</feature>
<dbReference type="Proteomes" id="UP000790347">
    <property type="component" value="Unassembled WGS sequence"/>
</dbReference>
<comment type="caution">
    <text evidence="9">The sequence shown here is derived from an EMBL/GenBank/DDBJ whole genome shotgun (WGS) entry which is preliminary data.</text>
</comment>
<evidence type="ECO:0000259" key="8">
    <source>
        <dbReference type="PROSITE" id="PS50011"/>
    </source>
</evidence>